<feature type="region of interest" description="Disordered" evidence="6">
    <location>
        <begin position="113"/>
        <end position="132"/>
    </location>
</feature>
<comment type="subcellular location">
    <subcellularLocation>
        <location evidence="1">Cell membrane</location>
        <topology evidence="1">Multi-pass membrane protein</topology>
    </subcellularLocation>
</comment>
<accession>A0A6J6QJ67</accession>
<dbReference type="GO" id="GO:0005886">
    <property type="term" value="C:plasma membrane"/>
    <property type="evidence" value="ECO:0007669"/>
    <property type="project" value="UniProtKB-SubCell"/>
</dbReference>
<evidence type="ECO:0000256" key="4">
    <source>
        <dbReference type="ARBA" id="ARBA00022989"/>
    </source>
</evidence>
<gene>
    <name evidence="8" type="ORF">UFOPK2399_02022</name>
</gene>
<keyword evidence="5 7" id="KW-0472">Membrane</keyword>
<evidence type="ECO:0000313" key="8">
    <source>
        <dbReference type="EMBL" id="CAB4711397.1"/>
    </source>
</evidence>
<sequence>MLAAPQLALLALAAPLPLIALAAFFGGAQVAFWGALWTTTLQREIPNDVLARVTSFSQVGTLLFAPLGLATVGIAAGAFGVATVLWVGAVWTVISTAAVLLLNGGIRHYVRPADDKKHGDPPKRAAAGTESD</sequence>
<keyword evidence="4 7" id="KW-1133">Transmembrane helix</keyword>
<dbReference type="PANTHER" id="PTHR23513">
    <property type="entry name" value="INTEGRAL MEMBRANE EFFLUX PROTEIN-RELATED"/>
    <property type="match status" value="1"/>
</dbReference>
<evidence type="ECO:0000256" key="1">
    <source>
        <dbReference type="ARBA" id="ARBA00004651"/>
    </source>
</evidence>
<dbReference type="SUPFAM" id="SSF103473">
    <property type="entry name" value="MFS general substrate transporter"/>
    <property type="match status" value="1"/>
</dbReference>
<dbReference type="EMBL" id="CAEZXP010000012">
    <property type="protein sequence ID" value="CAB4711397.1"/>
    <property type="molecule type" value="Genomic_DNA"/>
</dbReference>
<protein>
    <submittedName>
        <fullName evidence="8">Unannotated protein</fullName>
    </submittedName>
</protein>
<feature type="transmembrane region" description="Helical" evidence="7">
    <location>
        <begin position="69"/>
        <end position="102"/>
    </location>
</feature>
<evidence type="ECO:0000256" key="6">
    <source>
        <dbReference type="SAM" id="MobiDB-lite"/>
    </source>
</evidence>
<keyword evidence="3 7" id="KW-0812">Transmembrane</keyword>
<evidence type="ECO:0000256" key="7">
    <source>
        <dbReference type="SAM" id="Phobius"/>
    </source>
</evidence>
<reference evidence="8" key="1">
    <citation type="submission" date="2020-05" db="EMBL/GenBank/DDBJ databases">
        <authorList>
            <person name="Chiriac C."/>
            <person name="Salcher M."/>
            <person name="Ghai R."/>
            <person name="Kavagutti S V."/>
        </authorList>
    </citation>
    <scope>NUCLEOTIDE SEQUENCE</scope>
</reference>
<name>A0A6J6QJ67_9ZZZZ</name>
<proteinExistence type="predicted"/>
<evidence type="ECO:0000256" key="3">
    <source>
        <dbReference type="ARBA" id="ARBA00022692"/>
    </source>
</evidence>
<dbReference type="InterPro" id="IPR036259">
    <property type="entry name" value="MFS_trans_sf"/>
</dbReference>
<organism evidence="8">
    <name type="scientific">freshwater metagenome</name>
    <dbReference type="NCBI Taxonomy" id="449393"/>
    <lineage>
        <taxon>unclassified sequences</taxon>
        <taxon>metagenomes</taxon>
        <taxon>ecological metagenomes</taxon>
    </lineage>
</organism>
<evidence type="ECO:0000256" key="2">
    <source>
        <dbReference type="ARBA" id="ARBA00022475"/>
    </source>
</evidence>
<evidence type="ECO:0000256" key="5">
    <source>
        <dbReference type="ARBA" id="ARBA00023136"/>
    </source>
</evidence>
<feature type="compositionally biased region" description="Basic and acidic residues" evidence="6">
    <location>
        <begin position="113"/>
        <end position="123"/>
    </location>
</feature>
<keyword evidence="2" id="KW-1003">Cell membrane</keyword>
<dbReference type="AlphaFoldDB" id="A0A6J6QJ67"/>
<dbReference type="PANTHER" id="PTHR23513:SF11">
    <property type="entry name" value="STAPHYLOFERRIN A TRANSPORTER"/>
    <property type="match status" value="1"/>
</dbReference>